<dbReference type="AlphaFoldDB" id="A0A2N0TR35"/>
<dbReference type="EMBL" id="LKTS01000044">
    <property type="protein sequence ID" value="PKD17204.1"/>
    <property type="molecule type" value="Genomic_DNA"/>
</dbReference>
<name>A0A2N0TR35_9FLAO</name>
<evidence type="ECO:0008006" key="3">
    <source>
        <dbReference type="Google" id="ProtNLM"/>
    </source>
</evidence>
<evidence type="ECO:0000313" key="1">
    <source>
        <dbReference type="EMBL" id="PKD17204.1"/>
    </source>
</evidence>
<dbReference type="STRING" id="447422.SAMN05660903_01460"/>
<keyword evidence="2" id="KW-1185">Reference proteome</keyword>
<proteinExistence type="predicted"/>
<sequence length="71" mass="8339">MDVLVFKTSVKNELQASQLQPKLDKLIQQGECWNFDLEDCDRILRFEANQIRAEKILKTLHQSGFECEELL</sequence>
<evidence type="ECO:0000313" key="2">
    <source>
        <dbReference type="Proteomes" id="UP000232673"/>
    </source>
</evidence>
<gene>
    <name evidence="1" type="ORF">APR41_07170</name>
</gene>
<reference evidence="1 2" key="1">
    <citation type="submission" date="2015-10" db="EMBL/GenBank/DDBJ databases">
        <title>Draft genome sequence of Salegentibacter salinarum KCTC 12975.</title>
        <authorList>
            <person name="Lin W."/>
            <person name="Zheng Q."/>
        </authorList>
    </citation>
    <scope>NUCLEOTIDE SEQUENCE [LARGE SCALE GENOMIC DNA]</scope>
    <source>
        <strain evidence="1 2">KCTC 12975</strain>
    </source>
</reference>
<accession>A0A2N0TR35</accession>
<protein>
    <recommendedName>
        <fullName evidence="3">HMA domain-containing protein</fullName>
    </recommendedName>
</protein>
<organism evidence="1 2">
    <name type="scientific">Salegentibacter salinarum</name>
    <dbReference type="NCBI Taxonomy" id="447422"/>
    <lineage>
        <taxon>Bacteria</taxon>
        <taxon>Pseudomonadati</taxon>
        <taxon>Bacteroidota</taxon>
        <taxon>Flavobacteriia</taxon>
        <taxon>Flavobacteriales</taxon>
        <taxon>Flavobacteriaceae</taxon>
        <taxon>Salegentibacter</taxon>
    </lineage>
</organism>
<comment type="caution">
    <text evidence="1">The sequence shown here is derived from an EMBL/GenBank/DDBJ whole genome shotgun (WGS) entry which is preliminary data.</text>
</comment>
<dbReference type="Proteomes" id="UP000232673">
    <property type="component" value="Unassembled WGS sequence"/>
</dbReference>